<dbReference type="SMART" id="SM00382">
    <property type="entry name" value="AAA"/>
    <property type="match status" value="1"/>
</dbReference>
<comment type="caution">
    <text evidence="10">The sequence shown here is derived from an EMBL/GenBank/DDBJ whole genome shotgun (WGS) entry which is preliminary data.</text>
</comment>
<keyword evidence="3" id="KW-0547">Nucleotide-binding</keyword>
<sequence>MKPLKLRQLLLWQWPGWSLSGLLGLITLFSTIMLLAYSGWFISASALAGIAAIQAGSFNYMRPGAVIRLLAILRTAGRYAERLQSHNTVLKLLKNLRVASFNGMSQQSIAAAAKWSRPESGETLQRLISDIDLLDQFPLRLAAPWLWAIAIGGIFAAALSLCLPSSLNFLLVILALRLLVIPLLFIPIGLGLSRQEVALSGQRRQVNLIGLQLLTTLLTFGRWSDYAAKLAATDQAISQRQKQLQLSVLASELLAQCLHLVGLMLLAIQGSQLVLADSLNPAILVGLLLGWLGLNEAFQVLSQLHLATGYSLAARDRTNQLLANSAEPNQQSQRGETPAPDAKVTLKITQLSCGFKPEQPILAQQDQTFEAGDVVLLKGRSGAGKSCLLQTLAADLSPLSGSILFKGVEQQQLAANDWHRNVAYLTQRPTIFQLSIAADLRLAAPKASDKELVEVLQLVGLKPWLDKQSQGLRTVLGQYGVGLSGGELRRFALARMMLTRAPVLLLDEPFSGLDQATTERLIQALVEWQHDGILIIASHQQLDHLAFNRHWSLD</sequence>
<feature type="domain" description="ABC transporter" evidence="8">
    <location>
        <begin position="346"/>
        <end position="553"/>
    </location>
</feature>
<evidence type="ECO:0000259" key="9">
    <source>
        <dbReference type="PROSITE" id="PS50929"/>
    </source>
</evidence>
<dbReference type="PANTHER" id="PTHR43394:SF1">
    <property type="entry name" value="ATP-BINDING CASSETTE SUB-FAMILY B MEMBER 10, MITOCHONDRIAL"/>
    <property type="match status" value="1"/>
</dbReference>
<evidence type="ECO:0000256" key="2">
    <source>
        <dbReference type="ARBA" id="ARBA00022692"/>
    </source>
</evidence>
<evidence type="ECO:0000256" key="3">
    <source>
        <dbReference type="ARBA" id="ARBA00022741"/>
    </source>
</evidence>
<evidence type="ECO:0000256" key="7">
    <source>
        <dbReference type="SAM" id="Phobius"/>
    </source>
</evidence>
<dbReference type="EMBL" id="BMDY01000005">
    <property type="protein sequence ID" value="GGA99614.1"/>
    <property type="molecule type" value="Genomic_DNA"/>
</dbReference>
<dbReference type="InterPro" id="IPR017871">
    <property type="entry name" value="ABC_transporter-like_CS"/>
</dbReference>
<feature type="transmembrane region" description="Helical" evidence="7">
    <location>
        <begin position="12"/>
        <end position="34"/>
    </location>
</feature>
<dbReference type="Gene3D" id="3.40.50.300">
    <property type="entry name" value="P-loop containing nucleotide triphosphate hydrolases"/>
    <property type="match status" value="1"/>
</dbReference>
<dbReference type="Gene3D" id="1.20.1560.10">
    <property type="entry name" value="ABC transporter type 1, transmembrane domain"/>
    <property type="match status" value="1"/>
</dbReference>
<keyword evidence="5 7" id="KW-1133">Transmembrane helix</keyword>
<dbReference type="InterPro" id="IPR011527">
    <property type="entry name" value="ABC1_TM_dom"/>
</dbReference>
<dbReference type="Proteomes" id="UP000651977">
    <property type="component" value="Unassembled WGS sequence"/>
</dbReference>
<evidence type="ECO:0000259" key="8">
    <source>
        <dbReference type="PROSITE" id="PS50893"/>
    </source>
</evidence>
<evidence type="ECO:0000313" key="10">
    <source>
        <dbReference type="EMBL" id="GGA99614.1"/>
    </source>
</evidence>
<gene>
    <name evidence="10" type="ORF">GCM10007414_10830</name>
</gene>
<dbReference type="InterPro" id="IPR036640">
    <property type="entry name" value="ABC1_TM_sf"/>
</dbReference>
<dbReference type="InterPro" id="IPR003439">
    <property type="entry name" value="ABC_transporter-like_ATP-bd"/>
</dbReference>
<feature type="transmembrane region" description="Helical" evidence="7">
    <location>
        <begin position="40"/>
        <end position="60"/>
    </location>
</feature>
<evidence type="ECO:0000256" key="5">
    <source>
        <dbReference type="ARBA" id="ARBA00022989"/>
    </source>
</evidence>
<dbReference type="SUPFAM" id="SSF90123">
    <property type="entry name" value="ABC transporter transmembrane region"/>
    <property type="match status" value="1"/>
</dbReference>
<protein>
    <submittedName>
        <fullName evidence="10">Cysteine/glutathione ABC transporter ATP-binding protein/permease CydC</fullName>
    </submittedName>
</protein>
<dbReference type="PROSITE" id="PS50929">
    <property type="entry name" value="ABC_TM1F"/>
    <property type="match status" value="1"/>
</dbReference>
<dbReference type="InterPro" id="IPR003593">
    <property type="entry name" value="AAA+_ATPase"/>
</dbReference>
<dbReference type="InterPro" id="IPR027417">
    <property type="entry name" value="P-loop_NTPase"/>
</dbReference>
<name>A0ABQ1I071_9ALTE</name>
<keyword evidence="11" id="KW-1185">Reference proteome</keyword>
<evidence type="ECO:0000256" key="4">
    <source>
        <dbReference type="ARBA" id="ARBA00022840"/>
    </source>
</evidence>
<dbReference type="PROSITE" id="PS50893">
    <property type="entry name" value="ABC_TRANSPORTER_2"/>
    <property type="match status" value="1"/>
</dbReference>
<dbReference type="RefSeq" id="WP_188407319.1">
    <property type="nucleotide sequence ID" value="NZ_BMDY01000005.1"/>
</dbReference>
<evidence type="ECO:0000256" key="1">
    <source>
        <dbReference type="ARBA" id="ARBA00004651"/>
    </source>
</evidence>
<keyword evidence="4 10" id="KW-0067">ATP-binding</keyword>
<keyword evidence="2 7" id="KW-0812">Transmembrane</keyword>
<comment type="subcellular location">
    <subcellularLocation>
        <location evidence="1">Cell membrane</location>
        <topology evidence="1">Multi-pass membrane protein</topology>
    </subcellularLocation>
</comment>
<dbReference type="SUPFAM" id="SSF52540">
    <property type="entry name" value="P-loop containing nucleoside triphosphate hydrolases"/>
    <property type="match status" value="1"/>
</dbReference>
<dbReference type="PANTHER" id="PTHR43394">
    <property type="entry name" value="ATP-DEPENDENT PERMEASE MDL1, MITOCHONDRIAL"/>
    <property type="match status" value="1"/>
</dbReference>
<feature type="transmembrane region" description="Helical" evidence="7">
    <location>
        <begin position="169"/>
        <end position="193"/>
    </location>
</feature>
<dbReference type="GO" id="GO:0005524">
    <property type="term" value="F:ATP binding"/>
    <property type="evidence" value="ECO:0007669"/>
    <property type="project" value="UniProtKB-KW"/>
</dbReference>
<feature type="domain" description="ABC transmembrane type-1" evidence="9">
    <location>
        <begin position="19"/>
        <end position="289"/>
    </location>
</feature>
<evidence type="ECO:0000256" key="6">
    <source>
        <dbReference type="ARBA" id="ARBA00023136"/>
    </source>
</evidence>
<keyword evidence="6 7" id="KW-0472">Membrane</keyword>
<evidence type="ECO:0000313" key="11">
    <source>
        <dbReference type="Proteomes" id="UP000651977"/>
    </source>
</evidence>
<dbReference type="PROSITE" id="PS00211">
    <property type="entry name" value="ABC_TRANSPORTER_1"/>
    <property type="match status" value="1"/>
</dbReference>
<proteinExistence type="predicted"/>
<dbReference type="InterPro" id="IPR039421">
    <property type="entry name" value="Type_1_exporter"/>
</dbReference>
<feature type="transmembrane region" description="Helical" evidence="7">
    <location>
        <begin position="145"/>
        <end position="163"/>
    </location>
</feature>
<organism evidence="10 11">
    <name type="scientific">Agarivorans gilvus</name>
    <dbReference type="NCBI Taxonomy" id="680279"/>
    <lineage>
        <taxon>Bacteria</taxon>
        <taxon>Pseudomonadati</taxon>
        <taxon>Pseudomonadota</taxon>
        <taxon>Gammaproteobacteria</taxon>
        <taxon>Alteromonadales</taxon>
        <taxon>Alteromonadaceae</taxon>
        <taxon>Agarivorans</taxon>
    </lineage>
</organism>
<dbReference type="Pfam" id="PF00005">
    <property type="entry name" value="ABC_tran"/>
    <property type="match status" value="1"/>
</dbReference>
<reference evidence="11" key="1">
    <citation type="journal article" date="2019" name="Int. J. Syst. Evol. Microbiol.">
        <title>The Global Catalogue of Microorganisms (GCM) 10K type strain sequencing project: providing services to taxonomists for standard genome sequencing and annotation.</title>
        <authorList>
            <consortium name="The Broad Institute Genomics Platform"/>
            <consortium name="The Broad Institute Genome Sequencing Center for Infectious Disease"/>
            <person name="Wu L."/>
            <person name="Ma J."/>
        </authorList>
    </citation>
    <scope>NUCLEOTIDE SEQUENCE [LARGE SCALE GENOMIC DNA]</scope>
    <source>
        <strain evidence="11">CGMCC 1.10131</strain>
    </source>
</reference>
<accession>A0ABQ1I071</accession>